<dbReference type="PANTHER" id="PTHR10742">
    <property type="entry name" value="FLAVIN MONOAMINE OXIDASE"/>
    <property type="match status" value="1"/>
</dbReference>
<evidence type="ECO:0000256" key="1">
    <source>
        <dbReference type="SAM" id="MobiDB-lite"/>
    </source>
</evidence>
<feature type="domain" description="Amine oxidase" evidence="2">
    <location>
        <begin position="83"/>
        <end position="516"/>
    </location>
</feature>
<dbReference type="Proteomes" id="UP001338125">
    <property type="component" value="Unassembled WGS sequence"/>
</dbReference>
<dbReference type="EMBL" id="JAVFKD010000012">
    <property type="protein sequence ID" value="KAK5992279.1"/>
    <property type="molecule type" value="Genomic_DNA"/>
</dbReference>
<evidence type="ECO:0000259" key="2">
    <source>
        <dbReference type="Pfam" id="PF01593"/>
    </source>
</evidence>
<feature type="compositionally biased region" description="Basic and acidic residues" evidence="1">
    <location>
        <begin position="76"/>
        <end position="87"/>
    </location>
</feature>
<name>A0ABR0SJE0_9HYPO</name>
<dbReference type="SUPFAM" id="SSF51905">
    <property type="entry name" value="FAD/NAD(P)-binding domain"/>
    <property type="match status" value="1"/>
</dbReference>
<dbReference type="Pfam" id="PF01593">
    <property type="entry name" value="Amino_oxidase"/>
    <property type="match status" value="1"/>
</dbReference>
<dbReference type="SUPFAM" id="SSF54373">
    <property type="entry name" value="FAD-linked reductases, C-terminal domain"/>
    <property type="match status" value="1"/>
</dbReference>
<proteinExistence type="predicted"/>
<feature type="region of interest" description="Disordered" evidence="1">
    <location>
        <begin position="68"/>
        <end position="87"/>
    </location>
</feature>
<dbReference type="Gene3D" id="3.90.660.10">
    <property type="match status" value="1"/>
</dbReference>
<gene>
    <name evidence="3" type="ORF">PT974_05680</name>
</gene>
<comment type="caution">
    <text evidence="3">The sequence shown here is derived from an EMBL/GenBank/DDBJ whole genome shotgun (WGS) entry which is preliminary data.</text>
</comment>
<keyword evidence="4" id="KW-1185">Reference proteome</keyword>
<dbReference type="InterPro" id="IPR002937">
    <property type="entry name" value="Amino_oxidase"/>
</dbReference>
<reference evidence="3 4" key="1">
    <citation type="submission" date="2024-01" db="EMBL/GenBank/DDBJ databases">
        <title>Complete genome of Cladobotryum mycophilum ATHUM6906.</title>
        <authorList>
            <person name="Christinaki A.C."/>
            <person name="Myridakis A.I."/>
            <person name="Kouvelis V.N."/>
        </authorList>
    </citation>
    <scope>NUCLEOTIDE SEQUENCE [LARGE SCALE GENOMIC DNA]</scope>
    <source>
        <strain evidence="3 4">ATHUM6906</strain>
    </source>
</reference>
<dbReference type="PANTHER" id="PTHR10742:SF414">
    <property type="entry name" value="CONTAINING AMINE OXIDASE, PUTATIVE (AFU_ORTHOLOGUE AFUA_3G12150)-RELATED"/>
    <property type="match status" value="1"/>
</dbReference>
<dbReference type="InterPro" id="IPR036188">
    <property type="entry name" value="FAD/NAD-bd_sf"/>
</dbReference>
<dbReference type="Gene3D" id="3.50.50.60">
    <property type="entry name" value="FAD/NAD(P)-binding domain"/>
    <property type="match status" value="1"/>
</dbReference>
<evidence type="ECO:0000313" key="3">
    <source>
        <dbReference type="EMBL" id="KAK5992279.1"/>
    </source>
</evidence>
<evidence type="ECO:0000313" key="4">
    <source>
        <dbReference type="Proteomes" id="UP001338125"/>
    </source>
</evidence>
<dbReference type="InterPro" id="IPR050281">
    <property type="entry name" value="Flavin_monoamine_oxidase"/>
</dbReference>
<protein>
    <submittedName>
        <fullName evidence="3">Polyamine oxidase 4-like protein</fullName>
    </submittedName>
</protein>
<sequence length="533" mass="60125">MLSPYGFTPILVDTYTAIPTPPGLRRLLEQLLTYSATAQGKRTWLETARGYHWCWRIRPPLRRPSIATWLSSDNTRGPRQDRGRLHQEKLGNGELVDIGANWIHGTTDNPMLDIAKQTGTAVGVWDSKASIYDESGTLYLNKECDQYTDVMWDIIQDAFRCSDQSSAEINEHKSLFDFFREKVEEKIPDTEPGFQKKRETVLKMSEMWGTFVGSPIAKQSLKFFWLEECIEGENLFCAGTYKKILEVIAKPALDGASIKFNSVAERISYRSDPGDEVKVQLRGGRTLSFDEVVVTTPLGWLQKNLAAFEPPLPARLTKAINSIGYGCLEKVYISFPKAFWLATEEDDTTVQGFIQWIAPTYDPENNPKQWIQEVVELATIAPEAAHPTLLFYIYGEQSEYITSTVAGLDSPESKNKFLLDFFKPYYSRLPHYSESSADCQPAFTLATNWLRDELAGNGSYSNFQIGLEHGDEDVKTMRQGLPDHGLWLAGEHTAAFAVLGTVTGAYWSGESVGRRIAEMYGLPKRKAQDKTRL</sequence>
<accession>A0ABR0SJE0</accession>
<organism evidence="3 4">
    <name type="scientific">Cladobotryum mycophilum</name>
    <dbReference type="NCBI Taxonomy" id="491253"/>
    <lineage>
        <taxon>Eukaryota</taxon>
        <taxon>Fungi</taxon>
        <taxon>Dikarya</taxon>
        <taxon>Ascomycota</taxon>
        <taxon>Pezizomycotina</taxon>
        <taxon>Sordariomycetes</taxon>
        <taxon>Hypocreomycetidae</taxon>
        <taxon>Hypocreales</taxon>
        <taxon>Hypocreaceae</taxon>
        <taxon>Cladobotryum</taxon>
    </lineage>
</organism>